<dbReference type="NCBIfam" id="TIGR00229">
    <property type="entry name" value="sensory_box"/>
    <property type="match status" value="1"/>
</dbReference>
<dbReference type="PROSITE" id="PS50113">
    <property type="entry name" value="PAC"/>
    <property type="match status" value="1"/>
</dbReference>
<proteinExistence type="predicted"/>
<protein>
    <recommendedName>
        <fullName evidence="3">histidine kinase</fullName>
        <ecNumber evidence="3">2.7.13.3</ecNumber>
    </recommendedName>
</protein>
<evidence type="ECO:0000256" key="8">
    <source>
        <dbReference type="PROSITE-ProRule" id="PRU00169"/>
    </source>
</evidence>
<dbReference type="SUPFAM" id="SSF52172">
    <property type="entry name" value="CheY-like"/>
    <property type="match status" value="1"/>
</dbReference>
<dbReference type="InterPro" id="IPR004358">
    <property type="entry name" value="Sig_transdc_His_kin-like_C"/>
</dbReference>
<evidence type="ECO:0000256" key="3">
    <source>
        <dbReference type="ARBA" id="ARBA00012438"/>
    </source>
</evidence>
<dbReference type="EMBL" id="JALJRB010000035">
    <property type="protein sequence ID" value="MCJ8502836.1"/>
    <property type="molecule type" value="Genomic_DNA"/>
</dbReference>
<dbReference type="InterPro" id="IPR005467">
    <property type="entry name" value="His_kinase_dom"/>
</dbReference>
<dbReference type="InterPro" id="IPR036097">
    <property type="entry name" value="HisK_dim/P_sf"/>
</dbReference>
<evidence type="ECO:0000256" key="4">
    <source>
        <dbReference type="ARBA" id="ARBA00022553"/>
    </source>
</evidence>
<evidence type="ECO:0000256" key="7">
    <source>
        <dbReference type="ARBA" id="ARBA00023136"/>
    </source>
</evidence>
<dbReference type="SMART" id="SM00388">
    <property type="entry name" value="HisKA"/>
    <property type="match status" value="1"/>
</dbReference>
<feature type="domain" description="CHASE" evidence="13">
    <location>
        <begin position="297"/>
        <end position="469"/>
    </location>
</feature>
<feature type="transmembrane region" description="Helical" evidence="9">
    <location>
        <begin position="236"/>
        <end position="253"/>
    </location>
</feature>
<feature type="domain" description="Histidine kinase" evidence="10">
    <location>
        <begin position="729"/>
        <end position="952"/>
    </location>
</feature>
<keyword evidence="4 8" id="KW-0597">Phosphoprotein</keyword>
<comment type="catalytic activity">
    <reaction evidence="1">
        <text>ATP + protein L-histidine = ADP + protein N-phospho-L-histidine.</text>
        <dbReference type="EC" id="2.7.13.3"/>
    </reaction>
</comment>
<dbReference type="Pfam" id="PF00072">
    <property type="entry name" value="Response_reg"/>
    <property type="match status" value="1"/>
</dbReference>
<dbReference type="InterPro" id="IPR000700">
    <property type="entry name" value="PAS-assoc_C"/>
</dbReference>
<comment type="caution">
    <text evidence="14">The sequence shown here is derived from an EMBL/GenBank/DDBJ whole genome shotgun (WGS) entry which is preliminary data.</text>
</comment>
<dbReference type="SUPFAM" id="SSF55874">
    <property type="entry name" value="ATPase domain of HSP90 chaperone/DNA topoisomerase II/histidine kinase"/>
    <property type="match status" value="1"/>
</dbReference>
<feature type="modified residue" description="4-aspartylphosphate" evidence="8">
    <location>
        <position position="1024"/>
    </location>
</feature>
<name>A0AA41R6Y0_9BACT</name>
<dbReference type="PROSITE" id="PS50110">
    <property type="entry name" value="RESPONSE_REGULATORY"/>
    <property type="match status" value="1"/>
</dbReference>
<dbReference type="CDD" id="cd00082">
    <property type="entry name" value="HisKA"/>
    <property type="match status" value="1"/>
</dbReference>
<feature type="transmembrane region" description="Helical" evidence="9">
    <location>
        <begin position="541"/>
        <end position="565"/>
    </location>
</feature>
<evidence type="ECO:0000256" key="6">
    <source>
        <dbReference type="ARBA" id="ARBA00022989"/>
    </source>
</evidence>
<dbReference type="SMART" id="SM01079">
    <property type="entry name" value="CHASE"/>
    <property type="match status" value="1"/>
</dbReference>
<dbReference type="PROSITE" id="PS50839">
    <property type="entry name" value="CHASE"/>
    <property type="match status" value="1"/>
</dbReference>
<dbReference type="InterPro" id="IPR003594">
    <property type="entry name" value="HATPase_dom"/>
</dbReference>
<dbReference type="InterPro" id="IPR042240">
    <property type="entry name" value="CHASE_sf"/>
</dbReference>
<sequence>MTHRAPQRLLYHRHLWLHWMAVVVLFTVGGYWACQWRTAVTDQAVRAHLQHQAWALGMTINPERVLSFDFAAADLDNPAFQRLQQQLAAYCAIAGCRGIWTSARRGDRLLFGPESYAPGDPMASFPGAPYQQAPQAVFDIFRHGRSVVIGPYTDEFGTFLSAVAPIRHPRNNEVLMVVGMDMDAAAWTSKLANTRRLTLLATAGLGILALAAIGLLHGRSHWSPVWRERLRHTETMAVILFGVAATLLAAWLFHDSESRLRQNGLRQLAQTHFHLVQEAVHDLRTHHLEAVARLYQSSRFVDRDEFRVFTDPMVRRADIHAMAWLLTVPADQVSELGDYARGKEVDPFAIWQLADNGRRQLAAGRQTYHPVWYVEPWRDNQKALGFDFGSEPLRRAALETAAISGLPTATAPINLIAFDEKEEGIAIVLPVRAMATDLPAPLHNGFVLAVLRPLPFLENVLALSAFDRNPIALTLCHYSRDNGFAPLSTAGAPHNSDAALPAPMDIGGTTLSSLFPLFAFGRSYALVVNPTPVFLEAHPARAALITVLAGGLLTTLTTLLTLLLVRRRSDLEREVRNRTAELQAARETSARNERFLDSVLESVQDGISVLDTELNIIHANKMMAKWYPVDGALVGQKCHRVYHNSDTPCAACPTLRCIRSGRMEREIVPGRPDTPVEWIELYSYPIKAPDTGEVTGVVEFVRDITEQRRLQAQLFQSQKMESVGRLAGGVAHDFNNMLSVISGYSELLLDKLAPDDPSRQDVAEIASAAQRSALLVRHLLAFARKQTIAPVSLDLNTTVGGMIKMLERMIGEHIAIEWRPAPDLWRIRMDPAQLDQVLTNLAVNARDAIAGTGRVIIETANATFDEAYSREHAECLPGQYVMLAVSDNGQGMEKQVVAQLFEPFFTTKPQGEGTGLGLSTVYGIVTQNRGFVNVYSEPGTGSTFRIYLPRDTVVEQAPARPTAPAPAPSGTETVLLVEDEPSLLELATLMLQRLGYTVVAAQSPGRALALARAADRHIDLLMTDVIMPEMSGRDLWQAMRALRPTLKCLFMSGYTANVIAHHGVLEENVYFLQKPFNTAALAAKLREVLADA</sequence>
<evidence type="ECO:0000256" key="2">
    <source>
        <dbReference type="ARBA" id="ARBA00004370"/>
    </source>
</evidence>
<dbReference type="Gene3D" id="3.40.50.2300">
    <property type="match status" value="1"/>
</dbReference>
<dbReference type="GO" id="GO:0016020">
    <property type="term" value="C:membrane"/>
    <property type="evidence" value="ECO:0007669"/>
    <property type="project" value="UniProtKB-SubCell"/>
</dbReference>
<gene>
    <name evidence="14" type="ORF">MRX98_19830</name>
</gene>
<dbReference type="InterPro" id="IPR011006">
    <property type="entry name" value="CheY-like_superfamily"/>
</dbReference>
<evidence type="ECO:0000259" key="12">
    <source>
        <dbReference type="PROSITE" id="PS50113"/>
    </source>
</evidence>
<dbReference type="SUPFAM" id="SSF55785">
    <property type="entry name" value="PYP-like sensor domain (PAS domain)"/>
    <property type="match status" value="1"/>
</dbReference>
<dbReference type="RefSeq" id="WP_246914255.1">
    <property type="nucleotide sequence ID" value="NZ_JALJRB010000035.1"/>
</dbReference>
<feature type="domain" description="Response regulatory" evidence="11">
    <location>
        <begin position="973"/>
        <end position="1089"/>
    </location>
</feature>
<dbReference type="InterPro" id="IPR036890">
    <property type="entry name" value="HATPase_C_sf"/>
</dbReference>
<evidence type="ECO:0000259" key="13">
    <source>
        <dbReference type="PROSITE" id="PS50839"/>
    </source>
</evidence>
<dbReference type="SUPFAM" id="SSF47384">
    <property type="entry name" value="Homodimeric domain of signal transducing histidine kinase"/>
    <property type="match status" value="1"/>
</dbReference>
<feature type="transmembrane region" description="Helical" evidence="9">
    <location>
        <begin position="16"/>
        <end position="34"/>
    </location>
</feature>
<dbReference type="Pfam" id="PF08448">
    <property type="entry name" value="PAS_4"/>
    <property type="match status" value="1"/>
</dbReference>
<dbReference type="Pfam" id="PF03924">
    <property type="entry name" value="CHASE"/>
    <property type="match status" value="1"/>
</dbReference>
<reference evidence="14" key="1">
    <citation type="submission" date="2022-04" db="EMBL/GenBank/DDBJ databases">
        <title>Desulfatitalea alkaliphila sp. nov., a novel anaerobic sulfate-reducing bacterium isolated from terrestrial mud volcano, Taman Peninsula, Russia.</title>
        <authorList>
            <person name="Khomyakova M.A."/>
            <person name="Merkel A.Y."/>
            <person name="Slobodkin A.I."/>
        </authorList>
    </citation>
    <scope>NUCLEOTIDE SEQUENCE</scope>
    <source>
        <strain evidence="14">M08but</strain>
    </source>
</reference>
<dbReference type="Gene3D" id="1.10.287.130">
    <property type="match status" value="1"/>
</dbReference>
<dbReference type="Pfam" id="PF02518">
    <property type="entry name" value="HATPase_c"/>
    <property type="match status" value="1"/>
</dbReference>
<comment type="subcellular location">
    <subcellularLocation>
        <location evidence="2">Membrane</location>
    </subcellularLocation>
</comment>
<evidence type="ECO:0000256" key="5">
    <source>
        <dbReference type="ARBA" id="ARBA00022692"/>
    </source>
</evidence>
<keyword evidence="6 9" id="KW-1133">Transmembrane helix</keyword>
<evidence type="ECO:0000259" key="11">
    <source>
        <dbReference type="PROSITE" id="PS50110"/>
    </source>
</evidence>
<evidence type="ECO:0000259" key="10">
    <source>
        <dbReference type="PROSITE" id="PS50109"/>
    </source>
</evidence>
<dbReference type="Proteomes" id="UP001165427">
    <property type="component" value="Unassembled WGS sequence"/>
</dbReference>
<evidence type="ECO:0000313" key="14">
    <source>
        <dbReference type="EMBL" id="MCJ8502836.1"/>
    </source>
</evidence>
<evidence type="ECO:0000256" key="1">
    <source>
        <dbReference type="ARBA" id="ARBA00000085"/>
    </source>
</evidence>
<dbReference type="Pfam" id="PF00512">
    <property type="entry name" value="HisKA"/>
    <property type="match status" value="1"/>
</dbReference>
<dbReference type="Gene3D" id="3.30.450.20">
    <property type="entry name" value="PAS domain"/>
    <property type="match status" value="1"/>
</dbReference>
<dbReference type="InterPro" id="IPR001789">
    <property type="entry name" value="Sig_transdc_resp-reg_receiver"/>
</dbReference>
<dbReference type="EC" id="2.7.13.3" evidence="3"/>
<dbReference type="InterPro" id="IPR003661">
    <property type="entry name" value="HisK_dim/P_dom"/>
</dbReference>
<organism evidence="14 15">
    <name type="scientific">Desulfatitalea alkaliphila</name>
    <dbReference type="NCBI Taxonomy" id="2929485"/>
    <lineage>
        <taxon>Bacteria</taxon>
        <taxon>Pseudomonadati</taxon>
        <taxon>Thermodesulfobacteriota</taxon>
        <taxon>Desulfobacteria</taxon>
        <taxon>Desulfobacterales</taxon>
        <taxon>Desulfosarcinaceae</taxon>
        <taxon>Desulfatitalea</taxon>
    </lineage>
</organism>
<keyword evidence="7 9" id="KW-0472">Membrane</keyword>
<keyword evidence="15" id="KW-1185">Reference proteome</keyword>
<dbReference type="InterPro" id="IPR035965">
    <property type="entry name" value="PAS-like_dom_sf"/>
</dbReference>
<dbReference type="AlphaFoldDB" id="A0AA41R6Y0"/>
<dbReference type="InterPro" id="IPR013656">
    <property type="entry name" value="PAS_4"/>
</dbReference>
<dbReference type="Gene3D" id="3.30.450.350">
    <property type="entry name" value="CHASE domain"/>
    <property type="match status" value="1"/>
</dbReference>
<dbReference type="Gene3D" id="3.30.565.10">
    <property type="entry name" value="Histidine kinase-like ATPase, C-terminal domain"/>
    <property type="match status" value="1"/>
</dbReference>
<feature type="domain" description="PAC" evidence="12">
    <location>
        <begin position="661"/>
        <end position="716"/>
    </location>
</feature>
<feature type="transmembrane region" description="Helical" evidence="9">
    <location>
        <begin position="197"/>
        <end position="216"/>
    </location>
</feature>
<dbReference type="PANTHER" id="PTHR43065:SF42">
    <property type="entry name" value="TWO-COMPONENT SENSOR PPRA"/>
    <property type="match status" value="1"/>
</dbReference>
<keyword evidence="5 9" id="KW-0812">Transmembrane</keyword>
<dbReference type="PROSITE" id="PS50109">
    <property type="entry name" value="HIS_KIN"/>
    <property type="match status" value="1"/>
</dbReference>
<dbReference type="InterPro" id="IPR000014">
    <property type="entry name" value="PAS"/>
</dbReference>
<dbReference type="SMART" id="SM00448">
    <property type="entry name" value="REC"/>
    <property type="match status" value="1"/>
</dbReference>
<dbReference type="PANTHER" id="PTHR43065">
    <property type="entry name" value="SENSOR HISTIDINE KINASE"/>
    <property type="match status" value="1"/>
</dbReference>
<dbReference type="PRINTS" id="PR00344">
    <property type="entry name" value="BCTRLSENSOR"/>
</dbReference>
<dbReference type="InterPro" id="IPR006189">
    <property type="entry name" value="CHASE_dom"/>
</dbReference>
<dbReference type="GO" id="GO:0000155">
    <property type="term" value="F:phosphorelay sensor kinase activity"/>
    <property type="evidence" value="ECO:0007669"/>
    <property type="project" value="InterPro"/>
</dbReference>
<accession>A0AA41R6Y0</accession>
<evidence type="ECO:0000313" key="15">
    <source>
        <dbReference type="Proteomes" id="UP001165427"/>
    </source>
</evidence>
<evidence type="ECO:0000256" key="9">
    <source>
        <dbReference type="SAM" id="Phobius"/>
    </source>
</evidence>
<dbReference type="SMART" id="SM00387">
    <property type="entry name" value="HATPase_c"/>
    <property type="match status" value="1"/>
</dbReference>